<keyword evidence="2" id="KW-1185">Reference proteome</keyword>
<comment type="caution">
    <text evidence="1">The sequence shown here is derived from an EMBL/GenBank/DDBJ whole genome shotgun (WGS) entry which is preliminary data.</text>
</comment>
<organism evidence="1 2">
    <name type="scientific">Chryseobacterium oryctis</name>
    <dbReference type="NCBI Taxonomy" id="2952618"/>
    <lineage>
        <taxon>Bacteria</taxon>
        <taxon>Pseudomonadati</taxon>
        <taxon>Bacteroidota</taxon>
        <taxon>Flavobacteriia</taxon>
        <taxon>Flavobacteriales</taxon>
        <taxon>Weeksellaceae</taxon>
        <taxon>Chryseobacterium group</taxon>
        <taxon>Chryseobacterium</taxon>
    </lineage>
</organism>
<gene>
    <name evidence="1" type="ORF">OH806_08560</name>
</gene>
<protein>
    <submittedName>
        <fullName evidence="1">Helix-turn-helix domain-containing protein</fullName>
    </submittedName>
</protein>
<proteinExistence type="predicted"/>
<sequence>MIKPDYHTIYTDILHKKFPHKVEENLYLLQKRSLSVIDILFLNDRIFGKSNNENQKYRSYQKSDILKILEYQKKNRLNDTQLANHFKLSRNTVAKWKKIFLV</sequence>
<dbReference type="Proteomes" id="UP001163719">
    <property type="component" value="Unassembled WGS sequence"/>
</dbReference>
<dbReference type="InterPro" id="IPR010921">
    <property type="entry name" value="Trp_repressor/repl_initiator"/>
</dbReference>
<accession>A0ABT3HNF6</accession>
<evidence type="ECO:0000313" key="1">
    <source>
        <dbReference type="EMBL" id="MCW3161316.1"/>
    </source>
</evidence>
<reference evidence="1" key="1">
    <citation type="submission" date="2022-10" db="EMBL/GenBank/DDBJ databases">
        <title>Chryseobacterium babae sp. nov. isolated from the gut of the beetle Oryctes rhinoceros, and Chryseobacterium kimseyorum sp. nov., isolated from a stick insect rearing cage.</title>
        <authorList>
            <person name="Shelomi M."/>
            <person name="Han C.-J."/>
            <person name="Chen W.-M."/>
            <person name="Chen H.-K."/>
            <person name="Liaw S.-J."/>
            <person name="Muhle E."/>
            <person name="Clermont D."/>
        </authorList>
    </citation>
    <scope>NUCLEOTIDE SEQUENCE</scope>
    <source>
        <strain evidence="1">WLa1L2M3</strain>
    </source>
</reference>
<name>A0ABT3HNF6_9FLAO</name>
<dbReference type="RefSeq" id="WP_264743261.1">
    <property type="nucleotide sequence ID" value="NZ_JAPDHV010000003.1"/>
</dbReference>
<dbReference type="SUPFAM" id="SSF48295">
    <property type="entry name" value="TrpR-like"/>
    <property type="match status" value="1"/>
</dbReference>
<dbReference type="EMBL" id="JAPDHV010000003">
    <property type="protein sequence ID" value="MCW3161316.1"/>
    <property type="molecule type" value="Genomic_DNA"/>
</dbReference>
<evidence type="ECO:0000313" key="2">
    <source>
        <dbReference type="Proteomes" id="UP001163719"/>
    </source>
</evidence>